<evidence type="ECO:0000313" key="3">
    <source>
        <dbReference type="EMBL" id="CAH2761084.1"/>
    </source>
</evidence>
<accession>A0AAU9VH53</accession>
<dbReference type="EMBL" id="OW659496">
    <property type="protein sequence ID" value="CAH2761084.1"/>
    <property type="molecule type" value="Genomic_DNA"/>
</dbReference>
<keyword evidence="4" id="KW-1185">Reference proteome</keyword>
<dbReference type="Proteomes" id="UP001154095">
    <property type="component" value="Chromosome"/>
</dbReference>
<feature type="transmembrane region" description="Helical" evidence="1">
    <location>
        <begin position="7"/>
        <end position="31"/>
    </location>
</feature>
<evidence type="ECO:0000313" key="2">
    <source>
        <dbReference type="EMBL" id="CAH2761074.1"/>
    </source>
</evidence>
<dbReference type="RefSeq" id="WP_254007180.1">
    <property type="nucleotide sequence ID" value="NZ_OW659477.1"/>
</dbReference>
<evidence type="ECO:0000256" key="1">
    <source>
        <dbReference type="SAM" id="Phobius"/>
    </source>
</evidence>
<proteinExistence type="predicted"/>
<keyword evidence="1" id="KW-0812">Transmembrane</keyword>
<dbReference type="AlphaFoldDB" id="A0AAU9VH53"/>
<organism evidence="2 5">
    <name type="scientific">Erysipelothrix amsterdamensis</name>
    <dbReference type="NCBI Taxonomy" id="2929157"/>
    <lineage>
        <taxon>Bacteria</taxon>
        <taxon>Bacillati</taxon>
        <taxon>Bacillota</taxon>
        <taxon>Erysipelotrichia</taxon>
        <taxon>Erysipelotrichales</taxon>
        <taxon>Erysipelotrichaceae</taxon>
        <taxon>Erysipelothrix</taxon>
    </lineage>
</organism>
<dbReference type="EMBL" id="OW659477">
    <property type="protein sequence ID" value="CAH2761074.1"/>
    <property type="molecule type" value="Genomic_DNA"/>
</dbReference>
<name>A0AAU9VH53_9FIRM</name>
<feature type="transmembrane region" description="Helical" evidence="1">
    <location>
        <begin position="37"/>
        <end position="56"/>
    </location>
</feature>
<keyword evidence="1" id="KW-1133">Transmembrane helix</keyword>
<evidence type="ECO:0000313" key="5">
    <source>
        <dbReference type="Proteomes" id="UP001154111"/>
    </source>
</evidence>
<sequence length="100" mass="11383">MKEYKNIIYIALGLVLSAVTYGLSFILPFNFYSMLEFLASLVLLGIVLVGLGNVILGRKEKKHPKSNHKKQRSELVSVSTDMFFIVLPMLILIVYNYVTR</sequence>
<dbReference type="Proteomes" id="UP001154111">
    <property type="component" value="Chromosome"/>
</dbReference>
<reference evidence="2" key="1">
    <citation type="submission" date="2022-04" db="EMBL/GenBank/DDBJ databases">
        <authorList>
            <person name="Forde T."/>
        </authorList>
    </citation>
    <scope>NUCLEOTIDE SEQUENCE</scope>
    <source>
        <strain evidence="2">A18Y016a</strain>
        <strain evidence="3">A18Y020d</strain>
    </source>
</reference>
<keyword evidence="1" id="KW-0472">Membrane</keyword>
<protein>
    <submittedName>
        <fullName evidence="2">Uncharacterized protein</fullName>
    </submittedName>
</protein>
<evidence type="ECO:0000313" key="4">
    <source>
        <dbReference type="Proteomes" id="UP001154095"/>
    </source>
</evidence>
<gene>
    <name evidence="2" type="ORF">ERYAMS2_00522</name>
    <name evidence="3" type="ORF">ERYAMS_00232</name>
</gene>
<feature type="transmembrane region" description="Helical" evidence="1">
    <location>
        <begin position="76"/>
        <end position="98"/>
    </location>
</feature>